<evidence type="ECO:0000313" key="3">
    <source>
        <dbReference type="Proteomes" id="UP000030745"/>
    </source>
</evidence>
<feature type="region of interest" description="Disordered" evidence="1">
    <location>
        <begin position="1"/>
        <end position="29"/>
    </location>
</feature>
<feature type="compositionally biased region" description="Low complexity" evidence="1">
    <location>
        <begin position="74"/>
        <end position="87"/>
    </location>
</feature>
<sequence length="124" mass="13592">SASATITSRRRPTTSSRTTGKSSRCTTTHVAPIRMRTATTELAMRMSKMTSTTTKAKAMTMTTTKTTRMKTTRTKTTCTTSRATTARPAFAIARSRHWRSASRSQRRLMGPAPSASGSRATRTR</sequence>
<name>A0A067BNN0_SAPPC</name>
<dbReference type="RefSeq" id="XP_012213336.1">
    <property type="nucleotide sequence ID" value="XM_012357946.1"/>
</dbReference>
<proteinExistence type="predicted"/>
<dbReference type="GeneID" id="24140042"/>
<feature type="non-terminal residue" evidence="2">
    <location>
        <position position="1"/>
    </location>
</feature>
<feature type="compositionally biased region" description="Low complexity" evidence="1">
    <location>
        <begin position="48"/>
        <end position="66"/>
    </location>
</feature>
<organism evidence="2 3">
    <name type="scientific">Saprolegnia parasitica (strain CBS 223.65)</name>
    <dbReference type="NCBI Taxonomy" id="695850"/>
    <lineage>
        <taxon>Eukaryota</taxon>
        <taxon>Sar</taxon>
        <taxon>Stramenopiles</taxon>
        <taxon>Oomycota</taxon>
        <taxon>Saprolegniomycetes</taxon>
        <taxon>Saprolegniales</taxon>
        <taxon>Saprolegniaceae</taxon>
        <taxon>Saprolegnia</taxon>
    </lineage>
</organism>
<protein>
    <submittedName>
        <fullName evidence="2">Uncharacterized protein</fullName>
    </submittedName>
</protein>
<gene>
    <name evidence="2" type="ORF">SPRG_18519</name>
</gene>
<evidence type="ECO:0000313" key="2">
    <source>
        <dbReference type="EMBL" id="KDO15956.1"/>
    </source>
</evidence>
<feature type="region of interest" description="Disordered" evidence="1">
    <location>
        <begin position="48"/>
        <end position="124"/>
    </location>
</feature>
<feature type="compositionally biased region" description="Polar residues" evidence="1">
    <location>
        <begin position="115"/>
        <end position="124"/>
    </location>
</feature>
<dbReference type="VEuPathDB" id="FungiDB:SPRG_18519"/>
<feature type="non-terminal residue" evidence="2">
    <location>
        <position position="124"/>
    </location>
</feature>
<evidence type="ECO:0000256" key="1">
    <source>
        <dbReference type="SAM" id="MobiDB-lite"/>
    </source>
</evidence>
<feature type="compositionally biased region" description="Low complexity" evidence="1">
    <location>
        <begin position="1"/>
        <end position="28"/>
    </location>
</feature>
<keyword evidence="3" id="KW-1185">Reference proteome</keyword>
<reference evidence="2 3" key="1">
    <citation type="journal article" date="2013" name="PLoS Genet.">
        <title>Distinctive expansion of potential virulence genes in the genome of the oomycete fish pathogen Saprolegnia parasitica.</title>
        <authorList>
            <person name="Jiang R.H."/>
            <person name="de Bruijn I."/>
            <person name="Haas B.J."/>
            <person name="Belmonte R."/>
            <person name="Lobach L."/>
            <person name="Christie J."/>
            <person name="van den Ackerveken G."/>
            <person name="Bottin A."/>
            <person name="Bulone V."/>
            <person name="Diaz-Moreno S.M."/>
            <person name="Dumas B."/>
            <person name="Fan L."/>
            <person name="Gaulin E."/>
            <person name="Govers F."/>
            <person name="Grenville-Briggs L.J."/>
            <person name="Horner N.R."/>
            <person name="Levin J.Z."/>
            <person name="Mammella M."/>
            <person name="Meijer H.J."/>
            <person name="Morris P."/>
            <person name="Nusbaum C."/>
            <person name="Oome S."/>
            <person name="Phillips A.J."/>
            <person name="van Rooyen D."/>
            <person name="Rzeszutek E."/>
            <person name="Saraiva M."/>
            <person name="Secombes C.J."/>
            <person name="Seidl M.F."/>
            <person name="Snel B."/>
            <person name="Stassen J.H."/>
            <person name="Sykes S."/>
            <person name="Tripathy S."/>
            <person name="van den Berg H."/>
            <person name="Vega-Arreguin J.C."/>
            <person name="Wawra S."/>
            <person name="Young S.K."/>
            <person name="Zeng Q."/>
            <person name="Dieguez-Uribeondo J."/>
            <person name="Russ C."/>
            <person name="Tyler B.M."/>
            <person name="van West P."/>
        </authorList>
    </citation>
    <scope>NUCLEOTIDE SEQUENCE [LARGE SCALE GENOMIC DNA]</scope>
    <source>
        <strain evidence="2 3">CBS 223.65</strain>
    </source>
</reference>
<feature type="compositionally biased region" description="Basic residues" evidence="1">
    <location>
        <begin position="94"/>
        <end position="106"/>
    </location>
</feature>
<dbReference type="KEGG" id="spar:SPRG_18519"/>
<dbReference type="AlphaFoldDB" id="A0A067BNN0"/>
<dbReference type="Proteomes" id="UP000030745">
    <property type="component" value="Unassembled WGS sequence"/>
</dbReference>
<accession>A0A067BNN0</accession>
<dbReference type="EMBL" id="KK584444">
    <property type="protein sequence ID" value="KDO15956.1"/>
    <property type="molecule type" value="Genomic_DNA"/>
</dbReference>